<reference evidence="1 2" key="1">
    <citation type="submission" date="2017-09" db="EMBL/GenBank/DDBJ databases">
        <title>Bacterial strain isolated from the female urinary microbiota.</title>
        <authorList>
            <person name="Thomas-White K."/>
            <person name="Kumar N."/>
            <person name="Forster S."/>
            <person name="Putonti C."/>
            <person name="Lawley T."/>
            <person name="Wolfe A.J."/>
        </authorList>
    </citation>
    <scope>NUCLEOTIDE SEQUENCE [LARGE SCALE GENOMIC DNA]</scope>
    <source>
        <strain evidence="1 2">UMB0852</strain>
    </source>
</reference>
<dbReference type="STRING" id="84521.SAMN04487994_10085"/>
<dbReference type="SUPFAM" id="SSF109998">
    <property type="entry name" value="Triger factor/SurA peptide-binding domain-like"/>
    <property type="match status" value="1"/>
</dbReference>
<dbReference type="RefSeq" id="WP_092084457.1">
    <property type="nucleotide sequence ID" value="NZ_FNEL01000008.1"/>
</dbReference>
<name>A0A1G8K0F1_9LACT</name>
<organism evidence="1 2">
    <name type="scientific">Dolosicoccus paucivorans</name>
    <dbReference type="NCBI Taxonomy" id="84521"/>
    <lineage>
        <taxon>Bacteria</taxon>
        <taxon>Bacillati</taxon>
        <taxon>Bacillota</taxon>
        <taxon>Bacilli</taxon>
        <taxon>Lactobacillales</taxon>
        <taxon>Aerococcaceae</taxon>
        <taxon>Dolosicoccus</taxon>
    </lineage>
</organism>
<sequence>MKSLVDYFTPVDEIAIPDHYFKITIPSWHAVLEPTLAVIAKEFFSDDPLNQPITDEMIRSLNIPSVSTLDELLETTKHNYVVRLADRLFYERILPFVLTYWQLSSEVVINQEEWLNYQQQRQDYLATYAKDYNMSVEEYCRNVLNIQGNLKETLEEQAKEEFIFKLIAHKVYESNGYGYELEDYEAYIQKQSLENHEDPIELKESLPFSVFQTQIAEIYLTQLLHDYFVPQFVFHTKDEGVDTPISEIVMEGL</sequence>
<dbReference type="InterPro" id="IPR027304">
    <property type="entry name" value="Trigger_fact/SurA_dom_sf"/>
</dbReference>
<dbReference type="EMBL" id="PNHE01000021">
    <property type="protein sequence ID" value="PMC58186.1"/>
    <property type="molecule type" value="Genomic_DNA"/>
</dbReference>
<accession>A0A1G8K0F1</accession>
<gene>
    <name evidence="1" type="ORF">CJ205_05475</name>
</gene>
<protein>
    <submittedName>
        <fullName evidence="1">Uncharacterized protein</fullName>
    </submittedName>
</protein>
<evidence type="ECO:0000313" key="2">
    <source>
        <dbReference type="Proteomes" id="UP000235682"/>
    </source>
</evidence>
<comment type="caution">
    <text evidence="1">The sequence shown here is derived from an EMBL/GenBank/DDBJ whole genome shotgun (WGS) entry which is preliminary data.</text>
</comment>
<keyword evidence="2" id="KW-1185">Reference proteome</keyword>
<proteinExistence type="predicted"/>
<dbReference type="OrthoDB" id="2139151at2"/>
<dbReference type="Proteomes" id="UP000235682">
    <property type="component" value="Unassembled WGS sequence"/>
</dbReference>
<dbReference type="AlphaFoldDB" id="A0A1G8K0F1"/>
<evidence type="ECO:0000313" key="1">
    <source>
        <dbReference type="EMBL" id="PMC58186.1"/>
    </source>
</evidence>